<dbReference type="eggNOG" id="COG2135">
    <property type="taxonomic scope" value="Bacteria"/>
</dbReference>
<dbReference type="STRING" id="338969.Rfer_3054"/>
<protein>
    <recommendedName>
        <fullName evidence="8">Abasic site processing protein</fullName>
        <ecNumber evidence="8">3.4.-.-</ecNumber>
    </recommendedName>
</protein>
<evidence type="ECO:0000256" key="3">
    <source>
        <dbReference type="ARBA" id="ARBA00022763"/>
    </source>
</evidence>
<dbReference type="GO" id="GO:0016829">
    <property type="term" value="F:lyase activity"/>
    <property type="evidence" value="ECO:0007669"/>
    <property type="project" value="UniProtKB-KW"/>
</dbReference>
<dbReference type="GO" id="GO:0106300">
    <property type="term" value="P:protein-DNA covalent cross-linking repair"/>
    <property type="evidence" value="ECO:0007669"/>
    <property type="project" value="InterPro"/>
</dbReference>
<dbReference type="GO" id="GO:0003697">
    <property type="term" value="F:single-stranded DNA binding"/>
    <property type="evidence" value="ECO:0007669"/>
    <property type="project" value="InterPro"/>
</dbReference>
<dbReference type="InterPro" id="IPR003738">
    <property type="entry name" value="SRAP"/>
</dbReference>
<name>Q21TY9_ALBFT</name>
<proteinExistence type="inferred from homology"/>
<accession>Q21TY9</accession>
<dbReference type="Proteomes" id="UP000008332">
    <property type="component" value="Chromosome"/>
</dbReference>
<dbReference type="Gene3D" id="3.90.1680.10">
    <property type="entry name" value="SOS response associated peptidase-like"/>
    <property type="match status" value="1"/>
</dbReference>
<comment type="similarity">
    <text evidence="1 8">Belongs to the SOS response-associated peptidase family.</text>
</comment>
<evidence type="ECO:0000256" key="6">
    <source>
        <dbReference type="ARBA" id="ARBA00023125"/>
    </source>
</evidence>
<evidence type="ECO:0000313" key="10">
    <source>
        <dbReference type="Proteomes" id="UP000008332"/>
    </source>
</evidence>
<keyword evidence="6" id="KW-0238">DNA-binding</keyword>
<evidence type="ECO:0000256" key="7">
    <source>
        <dbReference type="ARBA" id="ARBA00023239"/>
    </source>
</evidence>
<dbReference type="AlphaFoldDB" id="Q21TY9"/>
<sequence length="315" mass="36189">MCYSAQIWAEHRKYVRAFGVEIDIKEYVKLFWHRNENDRIKIPKAMEESFIAPQSEDEASIKRLTDAYKVQQADKLAQELFKQRKRLADAQRSLTVKTTKAATEAKRIASNRIEWILAKLADSRRTELKDSDSRIYPGYFAPVLIVENGKRLVRPMRYQCRPAGKPAAYDTRYPGTYNARRDSLEGFWKNQFGYTHGLMVVNAFYEHVSKPVKDGSGARTESVILEFKPRPVQDMLVACLWSHWTGDAGDDLYSFAAVTDEPPEEVAAAGHDRCIIPIKPENIDAWLNPDPTNLAALYAILDDRERPYYEHRLAA</sequence>
<dbReference type="KEGG" id="rfr:Rfer_3054"/>
<dbReference type="PANTHER" id="PTHR13604">
    <property type="entry name" value="DC12-RELATED"/>
    <property type="match status" value="1"/>
</dbReference>
<dbReference type="GO" id="GO:0008233">
    <property type="term" value="F:peptidase activity"/>
    <property type="evidence" value="ECO:0007669"/>
    <property type="project" value="UniProtKB-KW"/>
</dbReference>
<keyword evidence="4 8" id="KW-0378">Hydrolase</keyword>
<keyword evidence="7" id="KW-0456">Lyase</keyword>
<evidence type="ECO:0000256" key="4">
    <source>
        <dbReference type="ARBA" id="ARBA00022801"/>
    </source>
</evidence>
<dbReference type="SUPFAM" id="SSF143081">
    <property type="entry name" value="BB1717-like"/>
    <property type="match status" value="1"/>
</dbReference>
<dbReference type="EC" id="3.4.-.-" evidence="8"/>
<keyword evidence="3" id="KW-0227">DNA damage</keyword>
<keyword evidence="5" id="KW-0190">Covalent protein-DNA linkage</keyword>
<keyword evidence="10" id="KW-1185">Reference proteome</keyword>
<dbReference type="Pfam" id="PF02586">
    <property type="entry name" value="SRAP"/>
    <property type="match status" value="1"/>
</dbReference>
<evidence type="ECO:0000256" key="5">
    <source>
        <dbReference type="ARBA" id="ARBA00023124"/>
    </source>
</evidence>
<reference evidence="10" key="1">
    <citation type="submission" date="2006-02" db="EMBL/GenBank/DDBJ databases">
        <title>Complete sequence of chromosome of Rhodoferax ferrireducens DSM 15236.</title>
        <authorList>
            <person name="Copeland A."/>
            <person name="Lucas S."/>
            <person name="Lapidus A."/>
            <person name="Barry K."/>
            <person name="Detter J.C."/>
            <person name="Glavina del Rio T."/>
            <person name="Hammon N."/>
            <person name="Israni S."/>
            <person name="Pitluck S."/>
            <person name="Brettin T."/>
            <person name="Bruce D."/>
            <person name="Han C."/>
            <person name="Tapia R."/>
            <person name="Gilna P."/>
            <person name="Kiss H."/>
            <person name="Schmutz J."/>
            <person name="Larimer F."/>
            <person name="Land M."/>
            <person name="Kyrpides N."/>
            <person name="Ivanova N."/>
            <person name="Richardson P."/>
        </authorList>
    </citation>
    <scope>NUCLEOTIDE SEQUENCE [LARGE SCALE GENOMIC DNA]</scope>
    <source>
        <strain evidence="10">ATCC BAA-621 / DSM 15236 / T118</strain>
    </source>
</reference>
<dbReference type="OrthoDB" id="107650at2"/>
<dbReference type="InterPro" id="IPR036590">
    <property type="entry name" value="SRAP-like"/>
</dbReference>
<gene>
    <name evidence="9" type="ordered locus">Rfer_3054</name>
</gene>
<evidence type="ECO:0000256" key="2">
    <source>
        <dbReference type="ARBA" id="ARBA00022670"/>
    </source>
</evidence>
<organism evidence="9 10">
    <name type="scientific">Albidiferax ferrireducens (strain ATCC BAA-621 / DSM 15236 / T118)</name>
    <name type="common">Rhodoferax ferrireducens</name>
    <dbReference type="NCBI Taxonomy" id="338969"/>
    <lineage>
        <taxon>Bacteria</taxon>
        <taxon>Pseudomonadati</taxon>
        <taxon>Pseudomonadota</taxon>
        <taxon>Betaproteobacteria</taxon>
        <taxon>Burkholderiales</taxon>
        <taxon>Comamonadaceae</taxon>
        <taxon>Rhodoferax</taxon>
    </lineage>
</organism>
<evidence type="ECO:0000256" key="1">
    <source>
        <dbReference type="ARBA" id="ARBA00008136"/>
    </source>
</evidence>
<dbReference type="PANTHER" id="PTHR13604:SF0">
    <property type="entry name" value="ABASIC SITE PROCESSING PROTEIN HMCES"/>
    <property type="match status" value="1"/>
</dbReference>
<dbReference type="EMBL" id="CP000267">
    <property type="protein sequence ID" value="ABD70764.1"/>
    <property type="molecule type" value="Genomic_DNA"/>
</dbReference>
<keyword evidence="2 8" id="KW-0645">Protease</keyword>
<evidence type="ECO:0000313" key="9">
    <source>
        <dbReference type="EMBL" id="ABD70764.1"/>
    </source>
</evidence>
<evidence type="ECO:0000256" key="8">
    <source>
        <dbReference type="RuleBase" id="RU364100"/>
    </source>
</evidence>
<dbReference type="GO" id="GO:0006508">
    <property type="term" value="P:proteolysis"/>
    <property type="evidence" value="ECO:0007669"/>
    <property type="project" value="UniProtKB-KW"/>
</dbReference>
<dbReference type="RefSeq" id="WP_011465330.1">
    <property type="nucleotide sequence ID" value="NC_007908.1"/>
</dbReference>
<dbReference type="HOGENOM" id="CLU_917247_0_0_4"/>